<evidence type="ECO:0000256" key="5">
    <source>
        <dbReference type="RuleBase" id="RU364012"/>
    </source>
</evidence>
<accession>A0A7J6H517</accession>
<dbReference type="Pfam" id="PF07899">
    <property type="entry name" value="Frigida"/>
    <property type="match status" value="1"/>
</dbReference>
<dbReference type="InterPro" id="IPR012474">
    <property type="entry name" value="Frigida"/>
</dbReference>
<reference evidence="7 8" key="1">
    <citation type="journal article" date="2020" name="bioRxiv">
        <title>Sequence and annotation of 42 cannabis genomes reveals extensive copy number variation in cannabinoid synthesis and pathogen resistance genes.</title>
        <authorList>
            <person name="Mckernan K.J."/>
            <person name="Helbert Y."/>
            <person name="Kane L.T."/>
            <person name="Ebling H."/>
            <person name="Zhang L."/>
            <person name="Liu B."/>
            <person name="Eaton Z."/>
            <person name="Mclaughlin S."/>
            <person name="Kingan S."/>
            <person name="Baybayan P."/>
            <person name="Concepcion G."/>
            <person name="Jordan M."/>
            <person name="Riva A."/>
            <person name="Barbazuk W."/>
            <person name="Harkins T."/>
        </authorList>
    </citation>
    <scope>NUCLEOTIDE SEQUENCE [LARGE SCALE GENOMIC DNA]</scope>
    <source>
        <strain evidence="8">cv. Jamaican Lion 4</strain>
        <tissue evidence="7">Leaf</tissue>
    </source>
</reference>
<comment type="similarity">
    <text evidence="1 5">Belongs to the Frigida family.</text>
</comment>
<organism evidence="7 8">
    <name type="scientific">Cannabis sativa</name>
    <name type="common">Hemp</name>
    <name type="synonym">Marijuana</name>
    <dbReference type="NCBI Taxonomy" id="3483"/>
    <lineage>
        <taxon>Eukaryota</taxon>
        <taxon>Viridiplantae</taxon>
        <taxon>Streptophyta</taxon>
        <taxon>Embryophyta</taxon>
        <taxon>Tracheophyta</taxon>
        <taxon>Spermatophyta</taxon>
        <taxon>Magnoliopsida</taxon>
        <taxon>eudicotyledons</taxon>
        <taxon>Gunneridae</taxon>
        <taxon>Pentapetalae</taxon>
        <taxon>rosids</taxon>
        <taxon>fabids</taxon>
        <taxon>Rosales</taxon>
        <taxon>Cannabaceae</taxon>
        <taxon>Cannabis</taxon>
    </lineage>
</organism>
<keyword evidence="4 5" id="KW-0287">Flowering</keyword>
<keyword evidence="6" id="KW-0175">Coiled coil</keyword>
<keyword evidence="2 5" id="KW-0217">Developmental protein</keyword>
<dbReference type="GO" id="GO:0009908">
    <property type="term" value="P:flower development"/>
    <property type="evidence" value="ECO:0007669"/>
    <property type="project" value="UniProtKB-KW"/>
</dbReference>
<dbReference type="Proteomes" id="UP000583929">
    <property type="component" value="Unassembled WGS sequence"/>
</dbReference>
<evidence type="ECO:0000256" key="3">
    <source>
        <dbReference type="ARBA" id="ARBA00022782"/>
    </source>
</evidence>
<evidence type="ECO:0000256" key="2">
    <source>
        <dbReference type="ARBA" id="ARBA00022473"/>
    </source>
</evidence>
<proteinExistence type="inferred from homology"/>
<evidence type="ECO:0000256" key="1">
    <source>
        <dbReference type="ARBA" id="ARBA00008956"/>
    </source>
</evidence>
<evidence type="ECO:0000313" key="8">
    <source>
        <dbReference type="Proteomes" id="UP000583929"/>
    </source>
</evidence>
<evidence type="ECO:0000313" key="7">
    <source>
        <dbReference type="EMBL" id="KAF4390333.1"/>
    </source>
</evidence>
<keyword evidence="8" id="KW-1185">Reference proteome</keyword>
<protein>
    <recommendedName>
        <fullName evidence="5">FRIGIDA-like protein</fullName>
    </recommendedName>
</protein>
<dbReference type="PANTHER" id="PTHR31791">
    <property type="entry name" value="FRIGIDA-LIKE PROTEIN 3-RELATED"/>
    <property type="match status" value="1"/>
</dbReference>
<feature type="coiled-coil region" evidence="6">
    <location>
        <begin position="224"/>
        <end position="258"/>
    </location>
</feature>
<dbReference type="GO" id="GO:0030154">
    <property type="term" value="P:cell differentiation"/>
    <property type="evidence" value="ECO:0007669"/>
    <property type="project" value="UniProtKB-KW"/>
</dbReference>
<gene>
    <name evidence="7" type="ORF">G4B88_024339</name>
</gene>
<sequence>MEKLAQYLRSFELQRGIIGNTVDELQYQLISALNKLRNDFDTNQSLLHSIFNEIVQREKELVIKEKHMKDGVLHFNTEYARITELKESQLDKVQRCYENCLKELNLKKEEFEVVASKTKQEEERLEAIRKSVKECSCQLELEKKEVEYVKVCKESNIASIKKSKVDMESFVKLKEEEMWSKLEELELLEIHVKDIFKEAELKVKSVSSAQKYLQEQMSKHQQKELEFDKKVDEFKQNLQQLELEKSAWLAEKDKHKNNMFVRIEEQDVEVTIQNLIEIEEVIHAVTLICELKLTHKFSPMPLLLDYINHAENQTSIVCGGERSNKDKIKATKKEIALLKVVKKCVQNCNLQSVFPRLEFYQLGERLIRLEGKLKLYNHDEPSRKRKGHHSNVSQRIKINMVILKQGNGAA</sequence>
<dbReference type="EMBL" id="JAATIQ010000063">
    <property type="protein sequence ID" value="KAF4390333.1"/>
    <property type="molecule type" value="Genomic_DNA"/>
</dbReference>
<evidence type="ECO:0000256" key="4">
    <source>
        <dbReference type="ARBA" id="ARBA00023089"/>
    </source>
</evidence>
<dbReference type="AlphaFoldDB" id="A0A7J6H517"/>
<name>A0A7J6H517_CANSA</name>
<evidence type="ECO:0000256" key="6">
    <source>
        <dbReference type="SAM" id="Coils"/>
    </source>
</evidence>
<dbReference type="PANTHER" id="PTHR31791:SF47">
    <property type="entry name" value="INACTIVE FRIGIDA-LIKE PROTEIN 2"/>
    <property type="match status" value="1"/>
</dbReference>
<comment type="caution">
    <text evidence="7">The sequence shown here is derived from an EMBL/GenBank/DDBJ whole genome shotgun (WGS) entry which is preliminary data.</text>
</comment>
<keyword evidence="3 5" id="KW-0221">Differentiation</keyword>